<organism evidence="1 2">
    <name type="scientific">Citrus unshiu</name>
    <name type="common">Satsuma mandarin</name>
    <name type="synonym">Citrus nobilis var. unshiu</name>
    <dbReference type="NCBI Taxonomy" id="55188"/>
    <lineage>
        <taxon>Eukaryota</taxon>
        <taxon>Viridiplantae</taxon>
        <taxon>Streptophyta</taxon>
        <taxon>Embryophyta</taxon>
        <taxon>Tracheophyta</taxon>
        <taxon>Spermatophyta</taxon>
        <taxon>Magnoliopsida</taxon>
        <taxon>eudicotyledons</taxon>
        <taxon>Gunneridae</taxon>
        <taxon>Pentapetalae</taxon>
        <taxon>rosids</taxon>
        <taxon>malvids</taxon>
        <taxon>Sapindales</taxon>
        <taxon>Rutaceae</taxon>
        <taxon>Aurantioideae</taxon>
        <taxon>Citrus</taxon>
    </lineage>
</organism>
<comment type="caution">
    <text evidence="1">The sequence shown here is derived from an EMBL/GenBank/DDBJ whole genome shotgun (WGS) entry which is preliminary data.</text>
</comment>
<protein>
    <submittedName>
        <fullName evidence="1">Uncharacterized protein</fullName>
    </submittedName>
</protein>
<dbReference type="Proteomes" id="UP000236630">
    <property type="component" value="Unassembled WGS sequence"/>
</dbReference>
<proteinExistence type="predicted"/>
<evidence type="ECO:0000313" key="2">
    <source>
        <dbReference type="Proteomes" id="UP000236630"/>
    </source>
</evidence>
<dbReference type="AlphaFoldDB" id="A0A2H5PYR6"/>
<dbReference type="EMBL" id="BDQV01000162">
    <property type="protein sequence ID" value="GAY57481.1"/>
    <property type="molecule type" value="Genomic_DNA"/>
</dbReference>
<evidence type="ECO:0000313" key="1">
    <source>
        <dbReference type="EMBL" id="GAY57481.1"/>
    </source>
</evidence>
<accession>A0A2H5PYR6</accession>
<sequence>MKLSPPSSPADRFLFNCGVQNSFVCIIACLCKSRLNVRTLTILQGLILVTTDTITIKFTWVLSLFPNHHNILKRAQNGLDIQLGKKG</sequence>
<gene>
    <name evidence="1" type="ORF">CUMW_179770</name>
</gene>
<reference evidence="1 2" key="1">
    <citation type="journal article" date="2017" name="Front. Genet.">
        <title>Draft sequencing of the heterozygous diploid genome of Satsuma (Citrus unshiu Marc.) using a hybrid assembly approach.</title>
        <authorList>
            <person name="Shimizu T."/>
            <person name="Tanizawa Y."/>
            <person name="Mochizuki T."/>
            <person name="Nagasaki H."/>
            <person name="Yoshioka T."/>
            <person name="Toyoda A."/>
            <person name="Fujiyama A."/>
            <person name="Kaminuma E."/>
            <person name="Nakamura Y."/>
        </authorList>
    </citation>
    <scope>NUCLEOTIDE SEQUENCE [LARGE SCALE GENOMIC DNA]</scope>
    <source>
        <strain evidence="2">cv. Miyagawa wase</strain>
    </source>
</reference>
<keyword evidence="2" id="KW-1185">Reference proteome</keyword>
<name>A0A2H5PYR6_CITUN</name>